<evidence type="ECO:0000256" key="1">
    <source>
        <dbReference type="SAM" id="MobiDB-lite"/>
    </source>
</evidence>
<protein>
    <submittedName>
        <fullName evidence="2">Uncharacterized protein</fullName>
    </submittedName>
</protein>
<reference evidence="2" key="1">
    <citation type="submission" date="2022-06" db="EMBL/GenBank/DDBJ databases">
        <title>Novel species in genus Dyadobacter.</title>
        <authorList>
            <person name="Ma C."/>
        </authorList>
    </citation>
    <scope>NUCLEOTIDE SEQUENCE</scope>
    <source>
        <strain evidence="2">CY22</strain>
    </source>
</reference>
<evidence type="ECO:0000313" key="3">
    <source>
        <dbReference type="Proteomes" id="UP001055420"/>
    </source>
</evidence>
<dbReference type="RefSeq" id="WP_235166482.1">
    <property type="nucleotide sequence ID" value="NZ_CP098805.1"/>
</dbReference>
<sequence>MEEEDGAEKKTLPEIQLNENLPSQHKAEIERIGSKHFMSAFGKDKITKPKIKQNLRLQRVTAQLLTELQASLNEVKDFLKACV</sequence>
<evidence type="ECO:0000313" key="2">
    <source>
        <dbReference type="EMBL" id="USJ30593.1"/>
    </source>
</evidence>
<proteinExistence type="predicted"/>
<dbReference type="EMBL" id="CP098805">
    <property type="protein sequence ID" value="USJ30593.1"/>
    <property type="molecule type" value="Genomic_DNA"/>
</dbReference>
<organism evidence="2 3">
    <name type="scientific">Dyadobacter chenhuakuii</name>
    <dbReference type="NCBI Taxonomy" id="2909339"/>
    <lineage>
        <taxon>Bacteria</taxon>
        <taxon>Pseudomonadati</taxon>
        <taxon>Bacteroidota</taxon>
        <taxon>Cytophagia</taxon>
        <taxon>Cytophagales</taxon>
        <taxon>Spirosomataceae</taxon>
        <taxon>Dyadobacter</taxon>
    </lineage>
</organism>
<dbReference type="Proteomes" id="UP001055420">
    <property type="component" value="Chromosome"/>
</dbReference>
<feature type="region of interest" description="Disordered" evidence="1">
    <location>
        <begin position="1"/>
        <end position="24"/>
    </location>
</feature>
<name>A0ABY4XK63_9BACT</name>
<gene>
    <name evidence="2" type="ORF">NFI80_22375</name>
</gene>
<keyword evidence="3" id="KW-1185">Reference proteome</keyword>
<accession>A0ABY4XK63</accession>